<accession>A0A9D2J8X1</accession>
<sequence>RLGRDLTFQNLEEELADPAKKYTAPEGELLVAFDGDTVVGMVAYHRHSADRCEMRRLYVRPECREAHLGRTLVREIVEHASRAGYKEMVLDTIEPLQAAIHLYREAGFQECEPYYDNPMEDVIYFKKEL</sequence>
<feature type="domain" description="N-acetyltransferase" evidence="1">
    <location>
        <begin position="1"/>
        <end position="129"/>
    </location>
</feature>
<dbReference type="EMBL" id="DXBR01000119">
    <property type="protein sequence ID" value="HIZ40823.1"/>
    <property type="molecule type" value="Genomic_DNA"/>
</dbReference>
<evidence type="ECO:0000313" key="2">
    <source>
        <dbReference type="EMBL" id="HIZ40823.1"/>
    </source>
</evidence>
<evidence type="ECO:0000313" key="3">
    <source>
        <dbReference type="Proteomes" id="UP000824049"/>
    </source>
</evidence>
<dbReference type="Pfam" id="PF00583">
    <property type="entry name" value="Acetyltransf_1"/>
    <property type="match status" value="1"/>
</dbReference>
<dbReference type="Gene3D" id="3.40.630.30">
    <property type="match status" value="1"/>
</dbReference>
<dbReference type="InterPro" id="IPR052777">
    <property type="entry name" value="Acetyltransferase_Enz"/>
</dbReference>
<dbReference type="Proteomes" id="UP000824049">
    <property type="component" value="Unassembled WGS sequence"/>
</dbReference>
<dbReference type="PROSITE" id="PS51186">
    <property type="entry name" value="GNAT"/>
    <property type="match status" value="1"/>
</dbReference>
<proteinExistence type="predicted"/>
<feature type="non-terminal residue" evidence="2">
    <location>
        <position position="1"/>
    </location>
</feature>
<reference evidence="2" key="2">
    <citation type="submission" date="2021-04" db="EMBL/GenBank/DDBJ databases">
        <authorList>
            <person name="Gilroy R."/>
        </authorList>
    </citation>
    <scope>NUCLEOTIDE SEQUENCE</scope>
    <source>
        <strain evidence="2">CHK179-28034</strain>
    </source>
</reference>
<dbReference type="GO" id="GO:0016747">
    <property type="term" value="F:acyltransferase activity, transferring groups other than amino-acyl groups"/>
    <property type="evidence" value="ECO:0007669"/>
    <property type="project" value="InterPro"/>
</dbReference>
<comment type="caution">
    <text evidence="2">The sequence shown here is derived from an EMBL/GenBank/DDBJ whole genome shotgun (WGS) entry which is preliminary data.</text>
</comment>
<dbReference type="CDD" id="cd04301">
    <property type="entry name" value="NAT_SF"/>
    <property type="match status" value="1"/>
</dbReference>
<gene>
    <name evidence="2" type="ORF">H9968_13075</name>
</gene>
<dbReference type="InterPro" id="IPR000182">
    <property type="entry name" value="GNAT_dom"/>
</dbReference>
<dbReference type="SUPFAM" id="SSF55729">
    <property type="entry name" value="Acyl-CoA N-acyltransferases (Nat)"/>
    <property type="match status" value="1"/>
</dbReference>
<dbReference type="PANTHER" id="PTHR43305">
    <property type="entry name" value="FAMILY N-ACETYLTRANSFERASE, PUTATIVE (AFU_ORTHOLOGUE AFUA_2G01380)-RELATED"/>
    <property type="match status" value="1"/>
</dbReference>
<reference evidence="2" key="1">
    <citation type="journal article" date="2021" name="PeerJ">
        <title>Extensive microbial diversity within the chicken gut microbiome revealed by metagenomics and culture.</title>
        <authorList>
            <person name="Gilroy R."/>
            <person name="Ravi A."/>
            <person name="Getino M."/>
            <person name="Pursley I."/>
            <person name="Horton D.L."/>
            <person name="Alikhan N.F."/>
            <person name="Baker D."/>
            <person name="Gharbi K."/>
            <person name="Hall N."/>
            <person name="Watson M."/>
            <person name="Adriaenssens E.M."/>
            <person name="Foster-Nyarko E."/>
            <person name="Jarju S."/>
            <person name="Secka A."/>
            <person name="Antonio M."/>
            <person name="Oren A."/>
            <person name="Chaudhuri R.R."/>
            <person name="La Ragione R."/>
            <person name="Hildebrand F."/>
            <person name="Pallen M.J."/>
        </authorList>
    </citation>
    <scope>NUCLEOTIDE SEQUENCE</scope>
    <source>
        <strain evidence="2">CHK179-28034</strain>
    </source>
</reference>
<dbReference type="AlphaFoldDB" id="A0A9D2J8X1"/>
<evidence type="ECO:0000259" key="1">
    <source>
        <dbReference type="PROSITE" id="PS51186"/>
    </source>
</evidence>
<dbReference type="PANTHER" id="PTHR43305:SF1">
    <property type="entry name" value="FAMILY N-ACETYLTRANSFERASE, PUTATIVE (AFU_ORTHOLOGUE AFUA_2G01380)-RELATED"/>
    <property type="match status" value="1"/>
</dbReference>
<name>A0A9D2J8X1_9FIRM</name>
<protein>
    <submittedName>
        <fullName evidence="2">GNAT family N-acetyltransferase</fullName>
    </submittedName>
</protein>
<organism evidence="2 3">
    <name type="scientific">Candidatus Anaerobutyricum stercoris</name>
    <dbReference type="NCBI Taxonomy" id="2838457"/>
    <lineage>
        <taxon>Bacteria</taxon>
        <taxon>Bacillati</taxon>
        <taxon>Bacillota</taxon>
        <taxon>Clostridia</taxon>
        <taxon>Lachnospirales</taxon>
        <taxon>Lachnospiraceae</taxon>
        <taxon>Anaerobutyricum</taxon>
    </lineage>
</organism>
<dbReference type="InterPro" id="IPR016181">
    <property type="entry name" value="Acyl_CoA_acyltransferase"/>
</dbReference>